<evidence type="ECO:0000256" key="1">
    <source>
        <dbReference type="ARBA" id="ARBA00022448"/>
    </source>
</evidence>
<dbReference type="OrthoDB" id="5292475at2"/>
<proteinExistence type="predicted"/>
<dbReference type="Gene3D" id="3.40.50.300">
    <property type="entry name" value="P-loop containing nucleotide triphosphate hydrolases"/>
    <property type="match status" value="1"/>
</dbReference>
<dbReference type="CDD" id="cd03214">
    <property type="entry name" value="ABC_Iron-Siderophores_B12_Hemin"/>
    <property type="match status" value="1"/>
</dbReference>
<keyword evidence="1" id="KW-0813">Transport</keyword>
<keyword evidence="10" id="KW-1185">Reference proteome</keyword>
<dbReference type="InterPro" id="IPR027417">
    <property type="entry name" value="P-loop_NTPase"/>
</dbReference>
<keyword evidence="4" id="KW-1278">Translocase</keyword>
<dbReference type="PANTHER" id="PTHR42794:SF1">
    <property type="entry name" value="HEMIN IMPORT ATP-BINDING PROTEIN HMUV"/>
    <property type="match status" value="1"/>
</dbReference>
<evidence type="ECO:0000313" key="9">
    <source>
        <dbReference type="Proteomes" id="UP000242815"/>
    </source>
</evidence>
<dbReference type="GO" id="GO:0005524">
    <property type="term" value="F:ATP binding"/>
    <property type="evidence" value="ECO:0007669"/>
    <property type="project" value="UniProtKB-KW"/>
</dbReference>
<dbReference type="PROSITE" id="PS00211">
    <property type="entry name" value="ABC_TRANSPORTER_1"/>
    <property type="match status" value="1"/>
</dbReference>
<dbReference type="PROSITE" id="PS50893">
    <property type="entry name" value="ABC_TRANSPORTER_2"/>
    <property type="match status" value="1"/>
</dbReference>
<dbReference type="InterPro" id="IPR017871">
    <property type="entry name" value="ABC_transporter-like_CS"/>
</dbReference>
<evidence type="ECO:0000259" key="6">
    <source>
        <dbReference type="PROSITE" id="PS50893"/>
    </source>
</evidence>
<evidence type="ECO:0000313" key="7">
    <source>
        <dbReference type="EMBL" id="MDX9688302.1"/>
    </source>
</evidence>
<dbReference type="Proteomes" id="UP001281217">
    <property type="component" value="Unassembled WGS sequence"/>
</dbReference>
<dbReference type="EMBL" id="JAVRDO010000008">
    <property type="protein sequence ID" value="MDX9688302.1"/>
    <property type="molecule type" value="Genomic_DNA"/>
</dbReference>
<name>A0A1I6B8M4_9GAMM</name>
<dbReference type="InterPro" id="IPR003439">
    <property type="entry name" value="ABC_transporter-like_ATP-bd"/>
</dbReference>
<reference evidence="8 9" key="1">
    <citation type="submission" date="2016-10" db="EMBL/GenBank/DDBJ databases">
        <authorList>
            <person name="de Groot N.N."/>
        </authorList>
    </citation>
    <scope>NUCLEOTIDE SEQUENCE [LARGE SCALE GENOMIC DNA]</scope>
    <source>
        <strain evidence="8 9">JCM 18415</strain>
    </source>
</reference>
<sequence>MDLITIRQLSVSRRIADINLNLVPGEMLGVIGANGAGKSTLLQCLGGVLPYRGEILLNDRLLRQMPGREQARQIGFLPQSSQSAWALTVEDVITLGRLPWGDNDQEAVRQAAADTQVSDWMQRQVDQLSGGQQARVWLARVLAGKPTVLLADEPVASLDLYHQQYILTLLRRYARNNRGVILSIHDLSLAARYCDRLCLLHQGRVLAAGTPAEVLTQDHLRTAFHIDAHIDLESQPPIIVPK</sequence>
<dbReference type="STRING" id="1002526.SAMN05216578_103255"/>
<dbReference type="AlphaFoldDB" id="A0A1I6B8M4"/>
<evidence type="ECO:0000256" key="2">
    <source>
        <dbReference type="ARBA" id="ARBA00022741"/>
    </source>
</evidence>
<dbReference type="PANTHER" id="PTHR42794">
    <property type="entry name" value="HEMIN IMPORT ATP-BINDING PROTEIN HMUV"/>
    <property type="match status" value="1"/>
</dbReference>
<dbReference type="RefSeq" id="WP_090538198.1">
    <property type="nucleotide sequence ID" value="NZ_FOYD01000003.1"/>
</dbReference>
<gene>
    <name evidence="7" type="ORF">RED13_002756</name>
    <name evidence="8" type="ORF">SAMN05216578_103255</name>
</gene>
<evidence type="ECO:0000256" key="5">
    <source>
        <dbReference type="ARBA" id="ARBA00037066"/>
    </source>
</evidence>
<evidence type="ECO:0000256" key="3">
    <source>
        <dbReference type="ARBA" id="ARBA00022840"/>
    </source>
</evidence>
<dbReference type="EMBL" id="FOYD01000003">
    <property type="protein sequence ID" value="SFQ77254.1"/>
    <property type="molecule type" value="Genomic_DNA"/>
</dbReference>
<reference evidence="10" key="2">
    <citation type="submission" date="2023-07" db="EMBL/GenBank/DDBJ databases">
        <authorList>
            <person name="de Witt J."/>
        </authorList>
    </citation>
    <scope>NUCLEOTIDE SEQUENCE [LARGE SCALE GENOMIC DNA]</scope>
    <source>
        <strain evidence="10">FZJ</strain>
    </source>
</reference>
<dbReference type="GO" id="GO:0016887">
    <property type="term" value="F:ATP hydrolysis activity"/>
    <property type="evidence" value="ECO:0007669"/>
    <property type="project" value="InterPro"/>
</dbReference>
<accession>A0A1I6B8M4</accession>
<evidence type="ECO:0000313" key="10">
    <source>
        <dbReference type="Proteomes" id="UP001281217"/>
    </source>
</evidence>
<protein>
    <submittedName>
        <fullName evidence="7">ABC transporter ATP-binding protein</fullName>
    </submittedName>
    <submittedName>
        <fullName evidence="8">Iron complex transport system ATP-binding protein</fullName>
    </submittedName>
</protein>
<evidence type="ECO:0000256" key="4">
    <source>
        <dbReference type="ARBA" id="ARBA00022967"/>
    </source>
</evidence>
<keyword evidence="3 8" id="KW-0067">ATP-binding</keyword>
<comment type="function">
    <text evidence="5">Part of the ABC transporter complex HmuTUV involved in hemin import. Responsible for energy coupling to the transport system.</text>
</comment>
<keyword evidence="2" id="KW-0547">Nucleotide-binding</keyword>
<evidence type="ECO:0000313" key="8">
    <source>
        <dbReference type="EMBL" id="SFQ77254.1"/>
    </source>
</evidence>
<reference evidence="7" key="3">
    <citation type="submission" date="2024-05" db="EMBL/GenBank/DDBJ databases">
        <authorList>
            <person name="de Witt J."/>
        </authorList>
    </citation>
    <scope>NUCLEOTIDE SEQUENCE</scope>
    <source>
        <strain evidence="7">FZJ</strain>
    </source>
</reference>
<dbReference type="SMART" id="SM00382">
    <property type="entry name" value="AAA"/>
    <property type="match status" value="1"/>
</dbReference>
<feature type="domain" description="ABC transporter" evidence="6">
    <location>
        <begin position="6"/>
        <end position="227"/>
    </location>
</feature>
<dbReference type="SUPFAM" id="SSF52540">
    <property type="entry name" value="P-loop containing nucleoside triphosphate hydrolases"/>
    <property type="match status" value="1"/>
</dbReference>
<organism evidence="8 9">
    <name type="scientific">Halopseudomonas formosensis</name>
    <dbReference type="NCBI Taxonomy" id="1002526"/>
    <lineage>
        <taxon>Bacteria</taxon>
        <taxon>Pseudomonadati</taxon>
        <taxon>Pseudomonadota</taxon>
        <taxon>Gammaproteobacteria</taxon>
        <taxon>Pseudomonadales</taxon>
        <taxon>Pseudomonadaceae</taxon>
        <taxon>Halopseudomonas</taxon>
    </lineage>
</organism>
<dbReference type="Pfam" id="PF00005">
    <property type="entry name" value="ABC_tran"/>
    <property type="match status" value="1"/>
</dbReference>
<dbReference type="InterPro" id="IPR003593">
    <property type="entry name" value="AAA+_ATPase"/>
</dbReference>
<dbReference type="Proteomes" id="UP000242815">
    <property type="component" value="Unassembled WGS sequence"/>
</dbReference>